<protein>
    <submittedName>
        <fullName evidence="2">Uncharacterized protein</fullName>
    </submittedName>
</protein>
<feature type="transmembrane region" description="Helical" evidence="1">
    <location>
        <begin position="14"/>
        <end position="34"/>
    </location>
</feature>
<organism evidence="2 3">
    <name type="scientific">Halovenus salina</name>
    <dbReference type="NCBI Taxonomy" id="1510225"/>
    <lineage>
        <taxon>Archaea</taxon>
        <taxon>Methanobacteriati</taxon>
        <taxon>Methanobacteriota</taxon>
        <taxon>Stenosarchaea group</taxon>
        <taxon>Halobacteria</taxon>
        <taxon>Halobacteriales</taxon>
        <taxon>Haloarculaceae</taxon>
        <taxon>Halovenus</taxon>
    </lineage>
</organism>
<dbReference type="GeneID" id="76630037"/>
<dbReference type="EMBL" id="JBHSZI010000001">
    <property type="protein sequence ID" value="MFC7058080.1"/>
    <property type="molecule type" value="Genomic_DNA"/>
</dbReference>
<name>A0ABD5W3G1_9EURY</name>
<evidence type="ECO:0000313" key="3">
    <source>
        <dbReference type="Proteomes" id="UP001596445"/>
    </source>
</evidence>
<accession>A0ABD5W3G1</accession>
<dbReference type="RefSeq" id="WP_267163882.1">
    <property type="nucleotide sequence ID" value="NZ_CP112972.1"/>
</dbReference>
<keyword evidence="1" id="KW-1133">Transmembrane helix</keyword>
<evidence type="ECO:0000313" key="2">
    <source>
        <dbReference type="EMBL" id="MFC7058080.1"/>
    </source>
</evidence>
<keyword evidence="1" id="KW-0472">Membrane</keyword>
<proteinExistence type="predicted"/>
<dbReference type="Proteomes" id="UP001596445">
    <property type="component" value="Unassembled WGS sequence"/>
</dbReference>
<sequence length="64" mass="6315">MEGAVGWYAGLHKFYRILVLAAAGVGALGVGAGMATGNGAIFAIGLAWLLGGPAVVSVASRLDE</sequence>
<evidence type="ECO:0000256" key="1">
    <source>
        <dbReference type="SAM" id="Phobius"/>
    </source>
</evidence>
<feature type="transmembrane region" description="Helical" evidence="1">
    <location>
        <begin position="40"/>
        <end position="59"/>
    </location>
</feature>
<keyword evidence="1" id="KW-0812">Transmembrane</keyword>
<gene>
    <name evidence="2" type="ORF">ACFQQG_07725</name>
</gene>
<reference evidence="2 3" key="1">
    <citation type="journal article" date="2019" name="Int. J. Syst. Evol. Microbiol.">
        <title>The Global Catalogue of Microorganisms (GCM) 10K type strain sequencing project: providing services to taxonomists for standard genome sequencing and annotation.</title>
        <authorList>
            <consortium name="The Broad Institute Genomics Platform"/>
            <consortium name="The Broad Institute Genome Sequencing Center for Infectious Disease"/>
            <person name="Wu L."/>
            <person name="Ma J."/>
        </authorList>
    </citation>
    <scope>NUCLEOTIDE SEQUENCE [LARGE SCALE GENOMIC DNA]</scope>
    <source>
        <strain evidence="2 3">JCM 30072</strain>
    </source>
</reference>
<keyword evidence="3" id="KW-1185">Reference proteome</keyword>
<dbReference type="AlphaFoldDB" id="A0ABD5W3G1"/>
<comment type="caution">
    <text evidence="2">The sequence shown here is derived from an EMBL/GenBank/DDBJ whole genome shotgun (WGS) entry which is preliminary data.</text>
</comment>